<organism evidence="2 3">
    <name type="scientific">Coemansia erecta</name>
    <dbReference type="NCBI Taxonomy" id="147472"/>
    <lineage>
        <taxon>Eukaryota</taxon>
        <taxon>Fungi</taxon>
        <taxon>Fungi incertae sedis</taxon>
        <taxon>Zoopagomycota</taxon>
        <taxon>Kickxellomycotina</taxon>
        <taxon>Kickxellomycetes</taxon>
        <taxon>Kickxellales</taxon>
        <taxon>Kickxellaceae</taxon>
        <taxon>Coemansia</taxon>
    </lineage>
</organism>
<keyword evidence="1" id="KW-0472">Membrane</keyword>
<accession>A0A9W7XXD1</accession>
<keyword evidence="1" id="KW-0812">Transmembrane</keyword>
<feature type="transmembrane region" description="Helical" evidence="1">
    <location>
        <begin position="267"/>
        <end position="295"/>
    </location>
</feature>
<sequence length="431" mass="47353">MTSITIFVVSNAICLVLFSQSLWVGLVQIIRRQAILPPVAPSNDLPDHQQPSASFNEAHHAISRAVHPHLHHAPSRPGTTSDKLRLTTSCSSTTTVGRCTDQSLYTSTIPYLSTLLLFLQAALGVTVTLVSIFASPSKVDCTHIAQYTLIIWHLGMTLMFTAAAVQTHLANDRCVKIFFIVFLGVAANSAFLGLILGRHSYSGTEHESICLIDVLQPDGWLGNLPTYIAVSHFFTCFFTGISYINASSRLCVRARFLSFKEITFVLAVYRGLGMLFASFLLGVLLSAAIIGISALRMLHYSPWWIVQWAVMSRVFAAGMWHRANTDEVAQGHPFWSSEEYLVWHPVMRVENGNTWKPRVSSAVARYAGSVMNIVCTTAAHGALAASSDGSSLDKNDNAANMNTLRRTSRHDTVVEDNNFHCPSCTCAIFQT</sequence>
<feature type="transmembrane region" description="Helical" evidence="1">
    <location>
        <begin position="111"/>
        <end position="132"/>
    </location>
</feature>
<gene>
    <name evidence="2" type="ORF">LPJ53_005206</name>
</gene>
<reference evidence="2" key="1">
    <citation type="submission" date="2022-07" db="EMBL/GenBank/DDBJ databases">
        <title>Phylogenomic reconstructions and comparative analyses of Kickxellomycotina fungi.</title>
        <authorList>
            <person name="Reynolds N.K."/>
            <person name="Stajich J.E."/>
            <person name="Barry K."/>
            <person name="Grigoriev I.V."/>
            <person name="Crous P."/>
            <person name="Smith M.E."/>
        </authorList>
    </citation>
    <scope>NUCLEOTIDE SEQUENCE</scope>
    <source>
        <strain evidence="2">NBRC 32514</strain>
    </source>
</reference>
<evidence type="ECO:0000256" key="1">
    <source>
        <dbReference type="SAM" id="Phobius"/>
    </source>
</evidence>
<name>A0A9W7XXD1_9FUNG</name>
<keyword evidence="1" id="KW-1133">Transmembrane helix</keyword>
<dbReference type="OrthoDB" id="5581846at2759"/>
<dbReference type="EMBL" id="JANBOJ010000293">
    <property type="protein sequence ID" value="KAJ1720122.1"/>
    <property type="molecule type" value="Genomic_DNA"/>
</dbReference>
<feature type="transmembrane region" description="Helical" evidence="1">
    <location>
        <begin position="144"/>
        <end position="165"/>
    </location>
</feature>
<feature type="transmembrane region" description="Helical" evidence="1">
    <location>
        <begin position="6"/>
        <end position="26"/>
    </location>
</feature>
<protein>
    <submittedName>
        <fullName evidence="2">Uncharacterized protein</fullName>
    </submittedName>
</protein>
<keyword evidence="3" id="KW-1185">Reference proteome</keyword>
<dbReference type="AlphaFoldDB" id="A0A9W7XXD1"/>
<evidence type="ECO:0000313" key="2">
    <source>
        <dbReference type="EMBL" id="KAJ1720122.1"/>
    </source>
</evidence>
<comment type="caution">
    <text evidence="2">The sequence shown here is derived from an EMBL/GenBank/DDBJ whole genome shotgun (WGS) entry which is preliminary data.</text>
</comment>
<proteinExistence type="predicted"/>
<dbReference type="Proteomes" id="UP001149813">
    <property type="component" value="Unassembled WGS sequence"/>
</dbReference>
<feature type="transmembrane region" description="Helical" evidence="1">
    <location>
        <begin position="224"/>
        <end position="246"/>
    </location>
</feature>
<feature type="transmembrane region" description="Helical" evidence="1">
    <location>
        <begin position="177"/>
        <end position="196"/>
    </location>
</feature>
<evidence type="ECO:0000313" key="3">
    <source>
        <dbReference type="Proteomes" id="UP001149813"/>
    </source>
</evidence>